<feature type="compositionally biased region" description="Acidic residues" evidence="1">
    <location>
        <begin position="58"/>
        <end position="78"/>
    </location>
</feature>
<accession>X6MWZ3</accession>
<evidence type="ECO:0000313" key="2">
    <source>
        <dbReference type="EMBL" id="ETO18339.1"/>
    </source>
</evidence>
<evidence type="ECO:0000313" key="3">
    <source>
        <dbReference type="Proteomes" id="UP000023152"/>
    </source>
</evidence>
<organism evidence="2 3">
    <name type="scientific">Reticulomyxa filosa</name>
    <dbReference type="NCBI Taxonomy" id="46433"/>
    <lineage>
        <taxon>Eukaryota</taxon>
        <taxon>Sar</taxon>
        <taxon>Rhizaria</taxon>
        <taxon>Retaria</taxon>
        <taxon>Foraminifera</taxon>
        <taxon>Monothalamids</taxon>
        <taxon>Reticulomyxidae</taxon>
        <taxon>Reticulomyxa</taxon>
    </lineage>
</organism>
<dbReference type="EMBL" id="ASPP01015086">
    <property type="protein sequence ID" value="ETO18339.1"/>
    <property type="molecule type" value="Genomic_DNA"/>
</dbReference>
<sequence>MNVVLRLLEEDPSLEKEPSYVNSQSYPRLSKVRSIVSGMQTDEEGGNRSHGKDKRNNEEDENEHQQEEVEEEEEEEEDRQDRYLVKQVSFDNEEISLTRYPSLQSPEYDGGDQLLPKNPTVPLIHHSSSGLPPAHPALSKKPFSDTSSSSSAYSTGSDALSKVPSPLVSTVSSPPSLSNARTTEDSEIDEKSYYCLSPHNNVVVAVDTNAKSK</sequence>
<gene>
    <name evidence="2" type="ORF">RFI_18935</name>
</gene>
<protein>
    <submittedName>
        <fullName evidence="2">Histone H3 domain-containing protein</fullName>
    </submittedName>
</protein>
<evidence type="ECO:0000256" key="1">
    <source>
        <dbReference type="SAM" id="MobiDB-lite"/>
    </source>
</evidence>
<reference evidence="2 3" key="1">
    <citation type="journal article" date="2013" name="Curr. Biol.">
        <title>The Genome of the Foraminiferan Reticulomyxa filosa.</title>
        <authorList>
            <person name="Glockner G."/>
            <person name="Hulsmann N."/>
            <person name="Schleicher M."/>
            <person name="Noegel A.A."/>
            <person name="Eichinger L."/>
            <person name="Gallinger C."/>
            <person name="Pawlowski J."/>
            <person name="Sierra R."/>
            <person name="Euteneuer U."/>
            <person name="Pillet L."/>
            <person name="Moustafa A."/>
            <person name="Platzer M."/>
            <person name="Groth M."/>
            <person name="Szafranski K."/>
            <person name="Schliwa M."/>
        </authorList>
    </citation>
    <scope>NUCLEOTIDE SEQUENCE [LARGE SCALE GENOMIC DNA]</scope>
</reference>
<keyword evidence="3" id="KW-1185">Reference proteome</keyword>
<dbReference type="Proteomes" id="UP000023152">
    <property type="component" value="Unassembled WGS sequence"/>
</dbReference>
<feature type="non-terminal residue" evidence="2">
    <location>
        <position position="213"/>
    </location>
</feature>
<feature type="region of interest" description="Disordered" evidence="1">
    <location>
        <begin position="13"/>
        <end position="191"/>
    </location>
</feature>
<feature type="compositionally biased region" description="Low complexity" evidence="1">
    <location>
        <begin position="139"/>
        <end position="178"/>
    </location>
</feature>
<comment type="caution">
    <text evidence="2">The sequence shown here is derived from an EMBL/GenBank/DDBJ whole genome shotgun (WGS) entry which is preliminary data.</text>
</comment>
<dbReference type="AlphaFoldDB" id="X6MWZ3"/>
<proteinExistence type="predicted"/>
<name>X6MWZ3_RETFI</name>